<dbReference type="GO" id="GO:0071013">
    <property type="term" value="C:catalytic step 2 spliceosome"/>
    <property type="evidence" value="ECO:0007669"/>
    <property type="project" value="TreeGrafter"/>
</dbReference>
<accession>A0A7J7GD06</accession>
<feature type="region of interest" description="Disordered" evidence="1">
    <location>
        <begin position="33"/>
        <end position="74"/>
    </location>
</feature>
<evidence type="ECO:0000313" key="3">
    <source>
        <dbReference type="Proteomes" id="UP000593564"/>
    </source>
</evidence>
<feature type="compositionally biased region" description="Acidic residues" evidence="1">
    <location>
        <begin position="44"/>
        <end position="67"/>
    </location>
</feature>
<dbReference type="GO" id="GO:0000398">
    <property type="term" value="P:mRNA splicing, via spliceosome"/>
    <property type="evidence" value="ECO:0007669"/>
    <property type="project" value="TreeGrafter"/>
</dbReference>
<keyword evidence="3" id="KW-1185">Reference proteome</keyword>
<dbReference type="InterPro" id="IPR050781">
    <property type="entry name" value="CWC22_splicing_factor"/>
</dbReference>
<dbReference type="EMBL" id="JACBKZ010000012">
    <property type="protein sequence ID" value="KAF5938175.1"/>
    <property type="molecule type" value="Genomic_DNA"/>
</dbReference>
<dbReference type="GO" id="GO:0003723">
    <property type="term" value="F:RNA binding"/>
    <property type="evidence" value="ECO:0007669"/>
    <property type="project" value="TreeGrafter"/>
</dbReference>
<dbReference type="PANTHER" id="PTHR18034:SF3">
    <property type="entry name" value="PRE-MRNA-SPLICING FACTOR CWC22 HOMOLOG"/>
    <property type="match status" value="1"/>
</dbReference>
<proteinExistence type="predicted"/>
<gene>
    <name evidence="2" type="ORF">HYC85_025681</name>
</gene>
<reference evidence="2 3" key="2">
    <citation type="submission" date="2020-07" db="EMBL/GenBank/DDBJ databases">
        <title>Genome assembly of wild tea tree DASZ reveals pedigree and selection history of tea varieties.</title>
        <authorList>
            <person name="Zhang W."/>
        </authorList>
    </citation>
    <scope>NUCLEOTIDE SEQUENCE [LARGE SCALE GENOMIC DNA]</scope>
    <source>
        <strain evidence="3">cv. G240</strain>
        <tissue evidence="2">Leaf</tissue>
    </source>
</reference>
<evidence type="ECO:0000256" key="1">
    <source>
        <dbReference type="SAM" id="MobiDB-lite"/>
    </source>
</evidence>
<dbReference type="AlphaFoldDB" id="A0A7J7GD06"/>
<feature type="compositionally biased region" description="Basic and acidic residues" evidence="1">
    <location>
        <begin position="33"/>
        <end position="43"/>
    </location>
</feature>
<protein>
    <recommendedName>
        <fullName evidence="4">CS domain-containing protein</fullName>
    </recommendedName>
</protein>
<sequence>MYDIEGNHLTSTAILGHDGSFLENEKRYEEVKKTILGEGSKDDADVDSDAGSDDEDDEESDEEDEEKMEIKDETKTNPVNLRRKIYLTIMSSVDFEEAGHKLLKIKLEPCQEFLDGPIEVELRLDLGAMISKKQDPDLKWPDIIESWESLTVGVMQLLKGTSIYLVGVHQKSMKKLLEN</sequence>
<dbReference type="Proteomes" id="UP000593564">
    <property type="component" value="Unassembled WGS sequence"/>
</dbReference>
<evidence type="ECO:0008006" key="4">
    <source>
        <dbReference type="Google" id="ProtNLM"/>
    </source>
</evidence>
<reference evidence="3" key="1">
    <citation type="journal article" date="2020" name="Nat. Commun.">
        <title>Genome assembly of wild tea tree DASZ reveals pedigree and selection history of tea varieties.</title>
        <authorList>
            <person name="Zhang W."/>
            <person name="Zhang Y."/>
            <person name="Qiu H."/>
            <person name="Guo Y."/>
            <person name="Wan H."/>
            <person name="Zhang X."/>
            <person name="Scossa F."/>
            <person name="Alseekh S."/>
            <person name="Zhang Q."/>
            <person name="Wang P."/>
            <person name="Xu L."/>
            <person name="Schmidt M.H."/>
            <person name="Jia X."/>
            <person name="Li D."/>
            <person name="Zhu A."/>
            <person name="Guo F."/>
            <person name="Chen W."/>
            <person name="Ni D."/>
            <person name="Usadel B."/>
            <person name="Fernie A.R."/>
            <person name="Wen W."/>
        </authorList>
    </citation>
    <scope>NUCLEOTIDE SEQUENCE [LARGE SCALE GENOMIC DNA]</scope>
    <source>
        <strain evidence="3">cv. G240</strain>
    </source>
</reference>
<comment type="caution">
    <text evidence="2">The sequence shown here is derived from an EMBL/GenBank/DDBJ whole genome shotgun (WGS) entry which is preliminary data.</text>
</comment>
<dbReference type="PANTHER" id="PTHR18034">
    <property type="entry name" value="CELL CYCLE CONTROL PROTEIN CWF22-RELATED"/>
    <property type="match status" value="1"/>
</dbReference>
<organism evidence="2 3">
    <name type="scientific">Camellia sinensis</name>
    <name type="common">Tea plant</name>
    <name type="synonym">Thea sinensis</name>
    <dbReference type="NCBI Taxonomy" id="4442"/>
    <lineage>
        <taxon>Eukaryota</taxon>
        <taxon>Viridiplantae</taxon>
        <taxon>Streptophyta</taxon>
        <taxon>Embryophyta</taxon>
        <taxon>Tracheophyta</taxon>
        <taxon>Spermatophyta</taxon>
        <taxon>Magnoliopsida</taxon>
        <taxon>eudicotyledons</taxon>
        <taxon>Gunneridae</taxon>
        <taxon>Pentapetalae</taxon>
        <taxon>asterids</taxon>
        <taxon>Ericales</taxon>
        <taxon>Theaceae</taxon>
        <taxon>Camellia</taxon>
    </lineage>
</organism>
<name>A0A7J7GD06_CAMSI</name>
<evidence type="ECO:0000313" key="2">
    <source>
        <dbReference type="EMBL" id="KAF5938175.1"/>
    </source>
</evidence>